<dbReference type="InParanoid" id="A0A1V8SXB6"/>
<evidence type="ECO:0000256" key="1">
    <source>
        <dbReference type="SAM" id="MobiDB-lite"/>
    </source>
</evidence>
<feature type="region of interest" description="Disordered" evidence="1">
    <location>
        <begin position="69"/>
        <end position="159"/>
    </location>
</feature>
<protein>
    <submittedName>
        <fullName evidence="2">Uncharacterized protein</fullName>
    </submittedName>
</protein>
<dbReference type="AlphaFoldDB" id="A0A1V8SXB6"/>
<accession>A0A1V8SXB6</accession>
<comment type="caution">
    <text evidence="2">The sequence shown here is derived from an EMBL/GenBank/DDBJ whole genome shotgun (WGS) entry which is preliminary data.</text>
</comment>
<feature type="region of interest" description="Disordered" evidence="1">
    <location>
        <begin position="200"/>
        <end position="219"/>
    </location>
</feature>
<name>A0A1V8SXB6_9PEZI</name>
<feature type="region of interest" description="Disordered" evidence="1">
    <location>
        <begin position="1"/>
        <end position="57"/>
    </location>
</feature>
<gene>
    <name evidence="2" type="ORF">B0A48_10446</name>
</gene>
<reference evidence="3" key="1">
    <citation type="submission" date="2017-03" db="EMBL/GenBank/DDBJ databases">
        <title>Genomes of endolithic fungi from Antarctica.</title>
        <authorList>
            <person name="Coleine C."/>
            <person name="Masonjones S."/>
            <person name="Stajich J.E."/>
        </authorList>
    </citation>
    <scope>NUCLEOTIDE SEQUENCE [LARGE SCALE GENOMIC DNA]</scope>
    <source>
        <strain evidence="3">CCFEE 5527</strain>
    </source>
</reference>
<feature type="compositionally biased region" description="Polar residues" evidence="1">
    <location>
        <begin position="149"/>
        <end position="159"/>
    </location>
</feature>
<evidence type="ECO:0000313" key="2">
    <source>
        <dbReference type="EMBL" id="OQO03806.1"/>
    </source>
</evidence>
<dbReference type="EMBL" id="NAJO01000023">
    <property type="protein sequence ID" value="OQO03806.1"/>
    <property type="molecule type" value="Genomic_DNA"/>
</dbReference>
<organism evidence="2 3">
    <name type="scientific">Cryoendolithus antarcticus</name>
    <dbReference type="NCBI Taxonomy" id="1507870"/>
    <lineage>
        <taxon>Eukaryota</taxon>
        <taxon>Fungi</taxon>
        <taxon>Dikarya</taxon>
        <taxon>Ascomycota</taxon>
        <taxon>Pezizomycotina</taxon>
        <taxon>Dothideomycetes</taxon>
        <taxon>Dothideomycetidae</taxon>
        <taxon>Cladosporiales</taxon>
        <taxon>Cladosporiaceae</taxon>
        <taxon>Cryoendolithus</taxon>
    </lineage>
</organism>
<evidence type="ECO:0000313" key="3">
    <source>
        <dbReference type="Proteomes" id="UP000192596"/>
    </source>
</evidence>
<proteinExistence type="predicted"/>
<feature type="compositionally biased region" description="Polar residues" evidence="1">
    <location>
        <begin position="29"/>
        <end position="41"/>
    </location>
</feature>
<sequence length="387" mass="43221">MKTTKKRRHRNALPPWSENKSAEEDGMEPNSNFKSDNTSAGSMGVVATPTRSPSLRRAAVPRQLADSMTAPALSDSFQEEDAIQDFTTRPDSMSDSSGGGGWEVVPVRTRQRRSDFDLQRTSSSPLKARNDDLSNLRTRRISSGTTSTVKTSPLSLSTSKARPEMDLNWRKTIENFAGSGKTPDFRELLTKDAKLRKHVGGEEGLDPRSSVTGPLIKDGESLDDIEDGDIVQHEGVHLFDEGKAPPPEPNTRLEARPNGKVALIKTRLFVVLKKDGHETKEVQICTFHGKSMAKVFPENRYRYAHLRPPHIPKADLKVLDRQNPVFEIAKAYQGWKFSDAMVVNLGEPIHRNLRSNVVSRVGRMEPKSFVKLKTVVEQRSREFAAKL</sequence>
<keyword evidence="3" id="KW-1185">Reference proteome</keyword>
<feature type="compositionally biased region" description="Basic residues" evidence="1">
    <location>
        <begin position="1"/>
        <end position="11"/>
    </location>
</feature>
<dbReference type="Proteomes" id="UP000192596">
    <property type="component" value="Unassembled WGS sequence"/>
</dbReference>